<proteinExistence type="predicted"/>
<dbReference type="KEGG" id="mspg:F6B93_20035"/>
<evidence type="ECO:0000256" key="2">
    <source>
        <dbReference type="SAM" id="Phobius"/>
    </source>
</evidence>
<dbReference type="AlphaFoldDB" id="A0A975K0D1"/>
<keyword evidence="2" id="KW-1133">Transmembrane helix</keyword>
<keyword evidence="2" id="KW-0472">Membrane</keyword>
<feature type="domain" description="DUF2510" evidence="3">
    <location>
        <begin position="7"/>
        <end position="39"/>
    </location>
</feature>
<dbReference type="InterPro" id="IPR018929">
    <property type="entry name" value="DUF2510"/>
</dbReference>
<organism evidence="4 5">
    <name type="scientific">Mycobacterium spongiae</name>
    <dbReference type="NCBI Taxonomy" id="886343"/>
    <lineage>
        <taxon>Bacteria</taxon>
        <taxon>Bacillati</taxon>
        <taxon>Actinomycetota</taxon>
        <taxon>Actinomycetes</taxon>
        <taxon>Mycobacteriales</taxon>
        <taxon>Mycobacteriaceae</taxon>
        <taxon>Mycobacterium</taxon>
    </lineage>
</organism>
<evidence type="ECO:0000313" key="5">
    <source>
        <dbReference type="Proteomes" id="UP000682202"/>
    </source>
</evidence>
<evidence type="ECO:0000313" key="4">
    <source>
        <dbReference type="EMBL" id="QUR69051.1"/>
    </source>
</evidence>
<dbReference type="Pfam" id="PF10708">
    <property type="entry name" value="DUF2510"/>
    <property type="match status" value="1"/>
</dbReference>
<keyword evidence="5" id="KW-1185">Reference proteome</keyword>
<sequence length="252" mass="26993">MATSPPAGWYSDPGGSGGQRYWDGEHWTEHRRSDPSAPPSPLAALAGGVGRFWLRMPAVLRLALPIVVVLALVGFAIYVWVRPPESVWSQLPKRLDCQLQAGSTPPPSITIASVQVGHPRSGVLQLVVRFAEPLPPPPSGSLASGFAGYVLTFTIANNGEDFVEVGPEEDAVDLAIRKLSDDEDAELNMRADLDTNARRTTPQTVEINLDLGRLGVGHQLVVPELTLGAEFSTPSTVTVEFASQVCRGQRPG</sequence>
<reference evidence="4" key="1">
    <citation type="submission" date="2019-12" db="EMBL/GenBank/DDBJ databases">
        <title>Mycobacterium spongiae sp. nov.</title>
        <authorList>
            <person name="Stinear T."/>
        </authorList>
    </citation>
    <scope>NUCLEOTIDE SEQUENCE</scope>
    <source>
        <strain evidence="4">FSD4b-SM</strain>
    </source>
</reference>
<dbReference type="EMBL" id="CP046600">
    <property type="protein sequence ID" value="QUR69051.1"/>
    <property type="molecule type" value="Genomic_DNA"/>
</dbReference>
<accession>A0A975K0D1</accession>
<evidence type="ECO:0000256" key="1">
    <source>
        <dbReference type="SAM" id="MobiDB-lite"/>
    </source>
</evidence>
<feature type="transmembrane region" description="Helical" evidence="2">
    <location>
        <begin position="59"/>
        <end position="81"/>
    </location>
</feature>
<feature type="region of interest" description="Disordered" evidence="1">
    <location>
        <begin position="1"/>
        <end position="23"/>
    </location>
</feature>
<dbReference type="Proteomes" id="UP000682202">
    <property type="component" value="Chromosome"/>
</dbReference>
<keyword evidence="2" id="KW-0812">Transmembrane</keyword>
<gene>
    <name evidence="4" type="ORF">F6B93_20035</name>
</gene>
<evidence type="ECO:0000259" key="3">
    <source>
        <dbReference type="Pfam" id="PF10708"/>
    </source>
</evidence>
<protein>
    <submittedName>
        <fullName evidence="4">DUF2510 domain-containing protein</fullName>
    </submittedName>
</protein>
<name>A0A975K0D1_9MYCO</name>
<dbReference type="RefSeq" id="WP_211696636.1">
    <property type="nucleotide sequence ID" value="NZ_CP046600.1"/>
</dbReference>